<sequence>MQVALEAIRPRARLLGCHMLLSPSKRLMLDSVRWMSEARCRPPARLCRIWTLDLKLEFRGLYSLTEGQYGRTDDFALRYGRTEGQYSCTEDFTLRYGRIEGQYGRTEGQYDRTEDFTLWYGCTKNFTLRYGRTEV</sequence>
<protein>
    <submittedName>
        <fullName evidence="1">Uncharacterized protein</fullName>
    </submittedName>
</protein>
<comment type="caution">
    <text evidence="1">The sequence shown here is derived from an EMBL/GenBank/DDBJ whole genome shotgun (WGS) entry which is preliminary data.</text>
</comment>
<reference evidence="1 2" key="1">
    <citation type="submission" date="2024-08" db="EMBL/GenBank/DDBJ databases">
        <title>Insights into the chromosomal genome structure of Flemingia macrophylla.</title>
        <authorList>
            <person name="Ding Y."/>
            <person name="Zhao Y."/>
            <person name="Bi W."/>
            <person name="Wu M."/>
            <person name="Zhao G."/>
            <person name="Gong Y."/>
            <person name="Li W."/>
            <person name="Zhang P."/>
        </authorList>
    </citation>
    <scope>NUCLEOTIDE SEQUENCE [LARGE SCALE GENOMIC DNA]</scope>
    <source>
        <strain evidence="1">DYQJB</strain>
        <tissue evidence="1">Leaf</tissue>
    </source>
</reference>
<dbReference type="AlphaFoldDB" id="A0ABD1L6H0"/>
<dbReference type="Proteomes" id="UP001603857">
    <property type="component" value="Unassembled WGS sequence"/>
</dbReference>
<name>A0ABD1L6H0_9FABA</name>
<evidence type="ECO:0000313" key="2">
    <source>
        <dbReference type="Proteomes" id="UP001603857"/>
    </source>
</evidence>
<gene>
    <name evidence="1" type="ORF">Fmac_032984</name>
</gene>
<proteinExistence type="predicted"/>
<organism evidence="1 2">
    <name type="scientific">Flemingia macrophylla</name>
    <dbReference type="NCBI Taxonomy" id="520843"/>
    <lineage>
        <taxon>Eukaryota</taxon>
        <taxon>Viridiplantae</taxon>
        <taxon>Streptophyta</taxon>
        <taxon>Embryophyta</taxon>
        <taxon>Tracheophyta</taxon>
        <taxon>Spermatophyta</taxon>
        <taxon>Magnoliopsida</taxon>
        <taxon>eudicotyledons</taxon>
        <taxon>Gunneridae</taxon>
        <taxon>Pentapetalae</taxon>
        <taxon>rosids</taxon>
        <taxon>fabids</taxon>
        <taxon>Fabales</taxon>
        <taxon>Fabaceae</taxon>
        <taxon>Papilionoideae</taxon>
        <taxon>50 kb inversion clade</taxon>
        <taxon>NPAAA clade</taxon>
        <taxon>indigoferoid/millettioid clade</taxon>
        <taxon>Phaseoleae</taxon>
        <taxon>Flemingia</taxon>
    </lineage>
</organism>
<accession>A0ABD1L6H0</accession>
<evidence type="ECO:0000313" key="1">
    <source>
        <dbReference type="EMBL" id="KAL2319108.1"/>
    </source>
</evidence>
<keyword evidence="2" id="KW-1185">Reference proteome</keyword>
<dbReference type="EMBL" id="JBGMDY010000011">
    <property type="protein sequence ID" value="KAL2319108.1"/>
    <property type="molecule type" value="Genomic_DNA"/>
</dbReference>